<accession>A0A645ESF1</accession>
<dbReference type="AlphaFoldDB" id="A0A645ESF1"/>
<organism evidence="1">
    <name type="scientific">bioreactor metagenome</name>
    <dbReference type="NCBI Taxonomy" id="1076179"/>
    <lineage>
        <taxon>unclassified sequences</taxon>
        <taxon>metagenomes</taxon>
        <taxon>ecological metagenomes</taxon>
    </lineage>
</organism>
<comment type="caution">
    <text evidence="1">The sequence shown here is derived from an EMBL/GenBank/DDBJ whole genome shotgun (WGS) entry which is preliminary data.</text>
</comment>
<protein>
    <submittedName>
        <fullName evidence="1">Uncharacterized protein</fullName>
    </submittedName>
</protein>
<gene>
    <name evidence="1" type="ORF">SDC9_152194</name>
</gene>
<dbReference type="EMBL" id="VSSQ01050861">
    <property type="protein sequence ID" value="MPN04945.1"/>
    <property type="molecule type" value="Genomic_DNA"/>
</dbReference>
<proteinExistence type="predicted"/>
<name>A0A645ESF1_9ZZZZ</name>
<evidence type="ECO:0000313" key="1">
    <source>
        <dbReference type="EMBL" id="MPN04945.1"/>
    </source>
</evidence>
<reference evidence="1" key="1">
    <citation type="submission" date="2019-08" db="EMBL/GenBank/DDBJ databases">
        <authorList>
            <person name="Kucharzyk K."/>
            <person name="Murdoch R.W."/>
            <person name="Higgins S."/>
            <person name="Loffler F."/>
        </authorList>
    </citation>
    <scope>NUCLEOTIDE SEQUENCE</scope>
</reference>
<sequence>MGAAHGIIDVGRIIGVSAFIEGHDDIGPQFFLDLDGAFRGEAVHGAINVAFECDAVFIYFAGV</sequence>